<keyword evidence="4" id="KW-1185">Reference proteome</keyword>
<feature type="transmembrane region" description="Helical" evidence="2">
    <location>
        <begin position="122"/>
        <end position="144"/>
    </location>
</feature>
<feature type="region of interest" description="Disordered" evidence="1">
    <location>
        <begin position="1"/>
        <end position="32"/>
    </location>
</feature>
<feature type="transmembrane region" description="Helical" evidence="2">
    <location>
        <begin position="91"/>
        <end position="110"/>
    </location>
</feature>
<accession>A0ABV8TQ83</accession>
<sequence length="531" mass="54851">MSGDVPGPADGFVVPPMPPRPPGPPPAPPAPPVAPDAVRALAVALLNLTGLGLGYALLRRWVWAAVCWAATAVLLVVALPADPDGVPAGVLAGYAVVLGAAAAHGAVAGLRSRLSWPGSAPVAALLGLVLLAVPAGGGVLYGSARDEATEQMLLDRLQHADDLVKARADQPFVTAQPGFRDALAAYADLGHRHPGSRAAHRLPDRMAVYYRTVAAAYPQRKYCEAITPLEFLRTVPRSMREQDLGTLATWPDSRLADSLYGCGANELSGGQTGWTGHFGELLTTFSGSAQAAKAELAVKSAVDRAAKDVGGGDPCAAVSRLSGLGAQIRTVASTAQAQAATLDKDADRADRGVASGTYPCGVHQYRTGSFDSALTSMNKFVRDHPHDANRARAQKIAIAAEIAQTVPAAGKKLPTTDSGGSIQVTIKNDSPDDIEVLYTGPVTGSVTVRACGSCSAYSFGATLALGGFHPCSDSGKDYPQRTISLPPGTTYFLHKPRGGSIASPASDTAQLRSGYIYTECAYTKKGLGALS</sequence>
<protein>
    <submittedName>
        <fullName evidence="3">Uncharacterized protein</fullName>
    </submittedName>
</protein>
<keyword evidence="2" id="KW-0472">Membrane</keyword>
<name>A0ABV8TQ83_9ACTN</name>
<feature type="compositionally biased region" description="Pro residues" evidence="1">
    <location>
        <begin position="15"/>
        <end position="32"/>
    </location>
</feature>
<evidence type="ECO:0000313" key="3">
    <source>
        <dbReference type="EMBL" id="MFC4332908.1"/>
    </source>
</evidence>
<evidence type="ECO:0000313" key="4">
    <source>
        <dbReference type="Proteomes" id="UP001595824"/>
    </source>
</evidence>
<proteinExistence type="predicted"/>
<keyword evidence="2" id="KW-0812">Transmembrane</keyword>
<evidence type="ECO:0000256" key="1">
    <source>
        <dbReference type="SAM" id="MobiDB-lite"/>
    </source>
</evidence>
<evidence type="ECO:0000256" key="2">
    <source>
        <dbReference type="SAM" id="Phobius"/>
    </source>
</evidence>
<dbReference type="Proteomes" id="UP001595824">
    <property type="component" value="Unassembled WGS sequence"/>
</dbReference>
<keyword evidence="2" id="KW-1133">Transmembrane helix</keyword>
<organism evidence="3 4">
    <name type="scientific">Streptomyces andamanensis</name>
    <dbReference type="NCBI Taxonomy" id="1565035"/>
    <lineage>
        <taxon>Bacteria</taxon>
        <taxon>Bacillati</taxon>
        <taxon>Actinomycetota</taxon>
        <taxon>Actinomycetes</taxon>
        <taxon>Kitasatosporales</taxon>
        <taxon>Streptomycetaceae</taxon>
        <taxon>Streptomyces</taxon>
    </lineage>
</organism>
<dbReference type="EMBL" id="JBHSDP010000029">
    <property type="protein sequence ID" value="MFC4332908.1"/>
    <property type="molecule type" value="Genomic_DNA"/>
</dbReference>
<feature type="transmembrane region" description="Helical" evidence="2">
    <location>
        <begin position="37"/>
        <end position="56"/>
    </location>
</feature>
<reference evidence="4" key="1">
    <citation type="journal article" date="2019" name="Int. J. Syst. Evol. Microbiol.">
        <title>The Global Catalogue of Microorganisms (GCM) 10K type strain sequencing project: providing services to taxonomists for standard genome sequencing and annotation.</title>
        <authorList>
            <consortium name="The Broad Institute Genomics Platform"/>
            <consortium name="The Broad Institute Genome Sequencing Center for Infectious Disease"/>
            <person name="Wu L."/>
            <person name="Ma J."/>
        </authorList>
    </citation>
    <scope>NUCLEOTIDE SEQUENCE [LARGE SCALE GENOMIC DNA]</scope>
    <source>
        <strain evidence="4">PCU 347</strain>
    </source>
</reference>
<feature type="transmembrane region" description="Helical" evidence="2">
    <location>
        <begin position="61"/>
        <end position="79"/>
    </location>
</feature>
<comment type="caution">
    <text evidence="3">The sequence shown here is derived from an EMBL/GenBank/DDBJ whole genome shotgun (WGS) entry which is preliminary data.</text>
</comment>
<dbReference type="RefSeq" id="WP_381744291.1">
    <property type="nucleotide sequence ID" value="NZ_JBHSDP010000029.1"/>
</dbReference>
<gene>
    <name evidence="3" type="ORF">ACFPC0_35115</name>
</gene>